<proteinExistence type="predicted"/>
<dbReference type="EMBL" id="JAURUR010000007">
    <property type="protein sequence ID" value="MDP9764855.1"/>
    <property type="molecule type" value="Genomic_DNA"/>
</dbReference>
<evidence type="ECO:0000256" key="1">
    <source>
        <dbReference type="ARBA" id="ARBA00004203"/>
    </source>
</evidence>
<evidence type="ECO:0000256" key="5">
    <source>
        <dbReference type="ARBA" id="ARBA00022764"/>
    </source>
</evidence>
<evidence type="ECO:0000256" key="2">
    <source>
        <dbReference type="ARBA" id="ARBA00004418"/>
    </source>
</evidence>
<accession>A0ABT9ME32</accession>
<keyword evidence="4 9" id="KW-0812">Transmembrane</keyword>
<name>A0ABT9ME32_9DEIO</name>
<dbReference type="SUPFAM" id="SSF54523">
    <property type="entry name" value="Pili subunits"/>
    <property type="match status" value="1"/>
</dbReference>
<dbReference type="PANTHER" id="PTHR30093:SF44">
    <property type="entry name" value="TYPE II SECRETION SYSTEM CORE PROTEIN G"/>
    <property type="match status" value="1"/>
</dbReference>
<dbReference type="Proteomes" id="UP001232163">
    <property type="component" value="Unassembled WGS sequence"/>
</dbReference>
<keyword evidence="11" id="KW-1185">Reference proteome</keyword>
<evidence type="ECO:0000313" key="11">
    <source>
        <dbReference type="Proteomes" id="UP001232163"/>
    </source>
</evidence>
<dbReference type="PANTHER" id="PTHR30093">
    <property type="entry name" value="GENERAL SECRETION PATHWAY PROTEIN G"/>
    <property type="match status" value="1"/>
</dbReference>
<reference evidence="10 11" key="1">
    <citation type="submission" date="2023-07" db="EMBL/GenBank/DDBJ databases">
        <title>Genomic Encyclopedia of Type Strains, Phase IV (KMG-IV): sequencing the most valuable type-strain genomes for metagenomic binning, comparative biology and taxonomic classification.</title>
        <authorList>
            <person name="Goeker M."/>
        </authorList>
    </citation>
    <scope>NUCLEOTIDE SEQUENCE [LARGE SCALE GENOMIC DNA]</scope>
    <source>
        <strain evidence="10 11">NIO-1023</strain>
    </source>
</reference>
<keyword evidence="7 9" id="KW-0472">Membrane</keyword>
<keyword evidence="8" id="KW-0998">Cell outer membrane</keyword>
<evidence type="ECO:0000256" key="8">
    <source>
        <dbReference type="ARBA" id="ARBA00023237"/>
    </source>
</evidence>
<keyword evidence="6 9" id="KW-1133">Transmembrane helix</keyword>
<organism evidence="10 11">
    <name type="scientific">Deinococcus enclensis</name>
    <dbReference type="NCBI Taxonomy" id="1049582"/>
    <lineage>
        <taxon>Bacteria</taxon>
        <taxon>Thermotogati</taxon>
        <taxon>Deinococcota</taxon>
        <taxon>Deinococci</taxon>
        <taxon>Deinococcales</taxon>
        <taxon>Deinococcaceae</taxon>
        <taxon>Deinococcus</taxon>
    </lineage>
</organism>
<keyword evidence="3" id="KW-0488">Methylation</keyword>
<comment type="subcellular location">
    <subcellularLocation>
        <location evidence="1">Cell outer membrane</location>
        <topology evidence="1">Single-pass membrane protein</topology>
    </subcellularLocation>
    <subcellularLocation>
        <location evidence="2">Periplasm</location>
    </subcellularLocation>
</comment>
<dbReference type="RefSeq" id="WP_307466364.1">
    <property type="nucleotide sequence ID" value="NZ_JAURUR010000007.1"/>
</dbReference>
<dbReference type="PRINTS" id="PR00813">
    <property type="entry name" value="BCTERIALGSPG"/>
</dbReference>
<dbReference type="InterPro" id="IPR000983">
    <property type="entry name" value="Bac_GSPG_pilin"/>
</dbReference>
<evidence type="ECO:0000313" key="10">
    <source>
        <dbReference type="EMBL" id="MDP9764855.1"/>
    </source>
</evidence>
<evidence type="ECO:0000256" key="9">
    <source>
        <dbReference type="SAM" id="Phobius"/>
    </source>
</evidence>
<protein>
    <submittedName>
        <fullName evidence="10">Type IV pilus assembly protein PilA</fullName>
    </submittedName>
</protein>
<evidence type="ECO:0000256" key="7">
    <source>
        <dbReference type="ARBA" id="ARBA00023136"/>
    </source>
</evidence>
<gene>
    <name evidence="10" type="ORF">QO006_002302</name>
</gene>
<dbReference type="PROSITE" id="PS00409">
    <property type="entry name" value="PROKAR_NTER_METHYL"/>
    <property type="match status" value="1"/>
</dbReference>
<dbReference type="InterPro" id="IPR045584">
    <property type="entry name" value="Pilin-like"/>
</dbReference>
<dbReference type="Gene3D" id="3.30.700.10">
    <property type="entry name" value="Glycoprotein, Type 4 Pilin"/>
    <property type="match status" value="1"/>
</dbReference>
<keyword evidence="5" id="KW-0574">Periplasm</keyword>
<dbReference type="NCBIfam" id="TIGR02532">
    <property type="entry name" value="IV_pilin_GFxxxE"/>
    <property type="match status" value="1"/>
</dbReference>
<feature type="transmembrane region" description="Helical" evidence="9">
    <location>
        <begin position="6"/>
        <end position="28"/>
    </location>
</feature>
<dbReference type="Pfam" id="PF07963">
    <property type="entry name" value="N_methyl"/>
    <property type="match status" value="1"/>
</dbReference>
<comment type="caution">
    <text evidence="10">The sequence shown here is derived from an EMBL/GenBank/DDBJ whole genome shotgun (WGS) entry which is preliminary data.</text>
</comment>
<evidence type="ECO:0000256" key="3">
    <source>
        <dbReference type="ARBA" id="ARBA00022481"/>
    </source>
</evidence>
<dbReference type="InterPro" id="IPR012902">
    <property type="entry name" value="N_methyl_site"/>
</dbReference>
<sequence length="116" mass="12392">MKNTTQGFTLIELLIVIAIIGILAAVLIPNLLGARKRAYDTAAQTCASAIAKGEEMYQIDNNTYSSTLADLEGTNVCDTTVMTVTPGTVNAASYSWTVKHNQADTTYTVTQDGITK</sequence>
<evidence type="ECO:0000256" key="6">
    <source>
        <dbReference type="ARBA" id="ARBA00022989"/>
    </source>
</evidence>
<evidence type="ECO:0000256" key="4">
    <source>
        <dbReference type="ARBA" id="ARBA00022692"/>
    </source>
</evidence>